<keyword evidence="3" id="KW-0175">Coiled coil</keyword>
<comment type="similarity">
    <text evidence="1">Belongs to the Skp family.</text>
</comment>
<evidence type="ECO:0000256" key="3">
    <source>
        <dbReference type="SAM" id="Coils"/>
    </source>
</evidence>
<feature type="coiled-coil region" evidence="3">
    <location>
        <begin position="39"/>
        <end position="80"/>
    </location>
</feature>
<evidence type="ECO:0000256" key="4">
    <source>
        <dbReference type="SAM" id="SignalP"/>
    </source>
</evidence>
<dbReference type="OrthoDB" id="1524711at2"/>
<name>A0A1I1XQM9_9BACT</name>
<dbReference type="InterPro" id="IPR024930">
    <property type="entry name" value="Skp_dom_sf"/>
</dbReference>
<reference evidence="5 6" key="1">
    <citation type="submission" date="2016-10" db="EMBL/GenBank/DDBJ databases">
        <authorList>
            <person name="de Groot N.N."/>
        </authorList>
    </citation>
    <scope>NUCLEOTIDE SEQUENCE [LARGE SCALE GENOMIC DNA]</scope>
    <source>
        <strain evidence="5 6">DSM 19012</strain>
    </source>
</reference>
<evidence type="ECO:0000256" key="2">
    <source>
        <dbReference type="ARBA" id="ARBA00022729"/>
    </source>
</evidence>
<dbReference type="SMART" id="SM00935">
    <property type="entry name" value="OmpH"/>
    <property type="match status" value="1"/>
</dbReference>
<dbReference type="Pfam" id="PF03938">
    <property type="entry name" value="OmpH"/>
    <property type="match status" value="1"/>
</dbReference>
<organism evidence="5 6">
    <name type="scientific">Thermophagus xiamenensis</name>
    <dbReference type="NCBI Taxonomy" id="385682"/>
    <lineage>
        <taxon>Bacteria</taxon>
        <taxon>Pseudomonadati</taxon>
        <taxon>Bacteroidota</taxon>
        <taxon>Bacteroidia</taxon>
        <taxon>Marinilabiliales</taxon>
        <taxon>Marinilabiliaceae</taxon>
        <taxon>Thermophagus</taxon>
    </lineage>
</organism>
<dbReference type="PANTHER" id="PTHR35089">
    <property type="entry name" value="CHAPERONE PROTEIN SKP"/>
    <property type="match status" value="1"/>
</dbReference>
<dbReference type="InParanoid" id="A0A1I1XQM9"/>
<protein>
    <submittedName>
        <fullName evidence="5">Periplasmic chaperone for outer membrane proteins Skp</fullName>
    </submittedName>
</protein>
<keyword evidence="2 4" id="KW-0732">Signal</keyword>
<dbReference type="EMBL" id="FONA01000006">
    <property type="protein sequence ID" value="SFE09594.1"/>
    <property type="molecule type" value="Genomic_DNA"/>
</dbReference>
<dbReference type="STRING" id="385682.SAMN05444380_106123"/>
<dbReference type="Gene3D" id="3.30.910.20">
    <property type="entry name" value="Skp domain"/>
    <property type="match status" value="1"/>
</dbReference>
<sequence>MKRITITALISFFIFLSAGVFAQELRFGHANVQEIMQSMPEFKEMQKAMEAEYNKLENQLATMQEEYKKMEQEYIENSKNLGAEQRQQKEQQLMETSQKIQSFYQSTQQKLSQTQQQLQQPVLEKLRDAIQQVGKEGGFIYIFAENSGATVYQSEQSVDVTPLVKKKLGIN</sequence>
<evidence type="ECO:0000313" key="6">
    <source>
        <dbReference type="Proteomes" id="UP000181976"/>
    </source>
</evidence>
<feature type="chain" id="PRO_5010271362" evidence="4">
    <location>
        <begin position="23"/>
        <end position="171"/>
    </location>
</feature>
<evidence type="ECO:0000313" key="5">
    <source>
        <dbReference type="EMBL" id="SFE09594.1"/>
    </source>
</evidence>
<dbReference type="InterPro" id="IPR005632">
    <property type="entry name" value="Chaperone_Skp"/>
</dbReference>
<dbReference type="PANTHER" id="PTHR35089:SF1">
    <property type="entry name" value="CHAPERONE PROTEIN SKP"/>
    <property type="match status" value="1"/>
</dbReference>
<dbReference type="GO" id="GO:0050821">
    <property type="term" value="P:protein stabilization"/>
    <property type="evidence" value="ECO:0007669"/>
    <property type="project" value="TreeGrafter"/>
</dbReference>
<dbReference type="RefSeq" id="WP_010527349.1">
    <property type="nucleotide sequence ID" value="NZ_AFSL01000041.1"/>
</dbReference>
<evidence type="ECO:0000256" key="1">
    <source>
        <dbReference type="ARBA" id="ARBA00009091"/>
    </source>
</evidence>
<dbReference type="SUPFAM" id="SSF111384">
    <property type="entry name" value="OmpH-like"/>
    <property type="match status" value="1"/>
</dbReference>
<feature type="signal peptide" evidence="4">
    <location>
        <begin position="1"/>
        <end position="22"/>
    </location>
</feature>
<dbReference type="Proteomes" id="UP000181976">
    <property type="component" value="Unassembled WGS sequence"/>
</dbReference>
<proteinExistence type="inferred from homology"/>
<dbReference type="AlphaFoldDB" id="A0A1I1XQM9"/>
<dbReference type="eggNOG" id="COG2825">
    <property type="taxonomic scope" value="Bacteria"/>
</dbReference>
<dbReference type="GO" id="GO:0005829">
    <property type="term" value="C:cytosol"/>
    <property type="evidence" value="ECO:0007669"/>
    <property type="project" value="TreeGrafter"/>
</dbReference>
<gene>
    <name evidence="5" type="ORF">SAMN05444380_106123</name>
</gene>
<dbReference type="GO" id="GO:0051082">
    <property type="term" value="F:unfolded protein binding"/>
    <property type="evidence" value="ECO:0007669"/>
    <property type="project" value="InterPro"/>
</dbReference>
<accession>A0A1I1XQM9</accession>
<keyword evidence="6" id="KW-1185">Reference proteome</keyword>